<dbReference type="EMBL" id="JACHJQ010000011">
    <property type="protein sequence ID" value="MBB4911874.1"/>
    <property type="molecule type" value="Genomic_DNA"/>
</dbReference>
<keyword evidence="1" id="KW-1133">Transmembrane helix</keyword>
<keyword evidence="4" id="KW-1185">Reference proteome</keyword>
<dbReference type="Proteomes" id="UP000520767">
    <property type="component" value="Unassembled WGS sequence"/>
</dbReference>
<name>A0A7W7QE62_9PSEU</name>
<organism evidence="3 4">
    <name type="scientific">Actinophytocola algeriensis</name>
    <dbReference type="NCBI Taxonomy" id="1768010"/>
    <lineage>
        <taxon>Bacteria</taxon>
        <taxon>Bacillati</taxon>
        <taxon>Actinomycetota</taxon>
        <taxon>Actinomycetes</taxon>
        <taxon>Pseudonocardiales</taxon>
        <taxon>Pseudonocardiaceae</taxon>
    </lineage>
</organism>
<evidence type="ECO:0000313" key="3">
    <source>
        <dbReference type="EMBL" id="MBB4911874.1"/>
    </source>
</evidence>
<dbReference type="RefSeq" id="WP_184815866.1">
    <property type="nucleotide sequence ID" value="NZ_JACHJQ010000011.1"/>
</dbReference>
<sequence length="223" mass="24835">MTSQDARDLALLPVRPIATVATTMVFTNCAANLFATWTDWHRYQVAADYVAGEPDVGVADLVSADNLAMGTVWLTVLALGAAATVFLTWLWRARVNAERLCRAEHRWSRGWTVGAWFVPVVNLWFPRQIVDDVWRTSRPGVPEDTYRVDDLGTSPLVGAWWYSLLANVLVVLALRVETRGEVTAEVLRAAALYGTVSTLLLLVSATLLSQVIRQITHWQSMPR</sequence>
<feature type="transmembrane region" description="Helical" evidence="1">
    <location>
        <begin position="71"/>
        <end position="91"/>
    </location>
</feature>
<keyword evidence="1" id="KW-0472">Membrane</keyword>
<dbReference type="InterPro" id="IPR025565">
    <property type="entry name" value="DUF4328"/>
</dbReference>
<feature type="domain" description="DUF4328" evidence="2">
    <location>
        <begin position="61"/>
        <end position="216"/>
    </location>
</feature>
<gene>
    <name evidence="3" type="ORF">FHR82_008145</name>
</gene>
<protein>
    <recommendedName>
        <fullName evidence="2">DUF4328 domain-containing protein</fullName>
    </recommendedName>
</protein>
<feature type="transmembrane region" description="Helical" evidence="1">
    <location>
        <begin position="190"/>
        <end position="212"/>
    </location>
</feature>
<feature type="transmembrane region" description="Helical" evidence="1">
    <location>
        <begin position="159"/>
        <end position="178"/>
    </location>
</feature>
<evidence type="ECO:0000313" key="4">
    <source>
        <dbReference type="Proteomes" id="UP000520767"/>
    </source>
</evidence>
<dbReference type="AlphaFoldDB" id="A0A7W7QE62"/>
<accession>A0A7W7QE62</accession>
<keyword evidence="1" id="KW-0812">Transmembrane</keyword>
<evidence type="ECO:0000259" key="2">
    <source>
        <dbReference type="Pfam" id="PF14219"/>
    </source>
</evidence>
<reference evidence="3 4" key="1">
    <citation type="submission" date="2020-08" db="EMBL/GenBank/DDBJ databases">
        <title>Genomic Encyclopedia of Type Strains, Phase III (KMG-III): the genomes of soil and plant-associated and newly described type strains.</title>
        <authorList>
            <person name="Whitman W."/>
        </authorList>
    </citation>
    <scope>NUCLEOTIDE SEQUENCE [LARGE SCALE GENOMIC DNA]</scope>
    <source>
        <strain evidence="3 4">CECT 8960</strain>
    </source>
</reference>
<comment type="caution">
    <text evidence="3">The sequence shown here is derived from an EMBL/GenBank/DDBJ whole genome shotgun (WGS) entry which is preliminary data.</text>
</comment>
<evidence type="ECO:0000256" key="1">
    <source>
        <dbReference type="SAM" id="Phobius"/>
    </source>
</evidence>
<proteinExistence type="predicted"/>
<dbReference type="Pfam" id="PF14219">
    <property type="entry name" value="DUF4328"/>
    <property type="match status" value="1"/>
</dbReference>
<feature type="transmembrane region" description="Helical" evidence="1">
    <location>
        <begin position="111"/>
        <end position="130"/>
    </location>
</feature>